<dbReference type="SUPFAM" id="SSF63380">
    <property type="entry name" value="Riboflavin synthase domain-like"/>
    <property type="match status" value="1"/>
</dbReference>
<keyword evidence="2" id="KW-0813">Transport</keyword>
<evidence type="ECO:0000313" key="14">
    <source>
        <dbReference type="EMBL" id="SFL68024.1"/>
    </source>
</evidence>
<dbReference type="OrthoDB" id="9789468at2"/>
<dbReference type="AlphaFoldDB" id="A0A1I4JNG2"/>
<evidence type="ECO:0000256" key="9">
    <source>
        <dbReference type="ARBA" id="ARBA00023014"/>
    </source>
</evidence>
<comment type="cofactor">
    <cofactor evidence="12">
        <name>[2Fe-2S] cluster</name>
        <dbReference type="ChEBI" id="CHEBI:190135"/>
    </cofactor>
    <text evidence="12">Binds 1 [2Fe-2S] cluster per subunit.</text>
</comment>
<dbReference type="Pfam" id="PF00175">
    <property type="entry name" value="NAD_binding_1"/>
    <property type="match status" value="1"/>
</dbReference>
<evidence type="ECO:0000256" key="10">
    <source>
        <dbReference type="ARBA" id="ARBA00034078"/>
    </source>
</evidence>
<evidence type="ECO:0000259" key="13">
    <source>
        <dbReference type="PROSITE" id="PS51384"/>
    </source>
</evidence>
<keyword evidence="15" id="KW-1185">Reference proteome</keyword>
<feature type="binding site" evidence="11">
    <location>
        <begin position="67"/>
        <end position="69"/>
    </location>
    <ligand>
        <name>FAD</name>
        <dbReference type="ChEBI" id="CHEBI:57692"/>
    </ligand>
</feature>
<feature type="binding site" evidence="12">
    <location>
        <position position="244"/>
    </location>
    <ligand>
        <name>[2Fe-2S] cluster</name>
        <dbReference type="ChEBI" id="CHEBI:190135"/>
    </ligand>
</feature>
<dbReference type="GO" id="GO:0050660">
    <property type="term" value="F:flavin adenine dinucleotide binding"/>
    <property type="evidence" value="ECO:0007669"/>
    <property type="project" value="InterPro"/>
</dbReference>
<dbReference type="InterPro" id="IPR012165">
    <property type="entry name" value="Cyt_c3_hydrogenase_gsu"/>
</dbReference>
<dbReference type="InterPro" id="IPR037117">
    <property type="entry name" value="Dihydroorotate_DH_ele_sf"/>
</dbReference>
<dbReference type="PANTHER" id="PTHR43513:SF3">
    <property type="entry name" value="DIHYDROOROTATE DEHYDROGENASE B (NAD(+)), ELECTRON TRANSFER SUBUNIT-RELATED"/>
    <property type="match status" value="1"/>
</dbReference>
<keyword evidence="8 12" id="KW-0408">Iron</keyword>
<dbReference type="InterPro" id="IPR017927">
    <property type="entry name" value="FAD-bd_FR_type"/>
</dbReference>
<evidence type="ECO:0000256" key="2">
    <source>
        <dbReference type="ARBA" id="ARBA00022448"/>
    </source>
</evidence>
<feature type="binding site" evidence="12">
    <location>
        <position position="221"/>
    </location>
    <ligand>
        <name>[2Fe-2S] cluster</name>
        <dbReference type="ChEBI" id="CHEBI:190135"/>
    </ligand>
</feature>
<keyword evidence="9 12" id="KW-0411">Iron-sulfur</keyword>
<comment type="cofactor">
    <cofactor evidence="11">
        <name>FAD</name>
        <dbReference type="ChEBI" id="CHEBI:57692"/>
    </cofactor>
    <text evidence="11">Binds 1 FAD per subunit.</text>
</comment>
<proteinExistence type="inferred from homology"/>
<dbReference type="InterPro" id="IPR001433">
    <property type="entry name" value="OxRdtase_FAD/NAD-bd"/>
</dbReference>
<dbReference type="STRING" id="29563.SAMN02983006_01754"/>
<feature type="binding site" evidence="12">
    <location>
        <position position="229"/>
    </location>
    <ligand>
        <name>[2Fe-2S] cluster</name>
        <dbReference type="ChEBI" id="CHEBI:190135"/>
    </ligand>
</feature>
<keyword evidence="6 11" id="KW-0274">FAD</keyword>
<evidence type="ECO:0000256" key="11">
    <source>
        <dbReference type="PIRSR" id="PIRSR006816-1"/>
    </source>
</evidence>
<dbReference type="Gene3D" id="2.40.30.10">
    <property type="entry name" value="Translation factors"/>
    <property type="match status" value="1"/>
</dbReference>
<dbReference type="PRINTS" id="PR00409">
    <property type="entry name" value="PHDIOXRDTASE"/>
</dbReference>
<keyword evidence="4 12" id="KW-0001">2Fe-2S</keyword>
<sequence length="259" mass="28854">MFKIIANRLVGPKIYEIIIKADKLIEQPQPGQFFNLKVNKLKSKDPFLRRPFSVFDFNPVSQQLTFVYRVVGRGTEILSSFKVGDSLDLLGPLGKGFTLPENKKSLHLIGGGIGIAPLYYLARVLADQQQLSIYLGAETKTELNFFQQKFSELKCSIKLTAMAEKLDFKGTALQLWLKNLPANKADFIYVCGPEKMLLAVEKEALARNIDGELSVEKRMGCGIGICLSCSCQSVESPLTRKRACIEGPVFKLGEVELDE</sequence>
<evidence type="ECO:0000256" key="5">
    <source>
        <dbReference type="ARBA" id="ARBA00022723"/>
    </source>
</evidence>
<dbReference type="Proteomes" id="UP000199006">
    <property type="component" value="Unassembled WGS sequence"/>
</dbReference>
<reference evidence="14 15" key="1">
    <citation type="submission" date="2016-10" db="EMBL/GenBank/DDBJ databases">
        <authorList>
            <person name="de Groot N.N."/>
        </authorList>
    </citation>
    <scope>NUCLEOTIDE SEQUENCE [LARGE SCALE GENOMIC DNA]</scope>
    <source>
        <strain evidence="14 15">ATCC 51327</strain>
    </source>
</reference>
<keyword evidence="5 12" id="KW-0479">Metal-binding</keyword>
<evidence type="ECO:0000256" key="7">
    <source>
        <dbReference type="ARBA" id="ARBA00022982"/>
    </source>
</evidence>
<dbReference type="GO" id="GO:0016491">
    <property type="term" value="F:oxidoreductase activity"/>
    <property type="evidence" value="ECO:0007669"/>
    <property type="project" value="InterPro"/>
</dbReference>
<feature type="binding site" evidence="11">
    <location>
        <begin position="50"/>
        <end position="53"/>
    </location>
    <ligand>
        <name>FAD</name>
        <dbReference type="ChEBI" id="CHEBI:57692"/>
    </ligand>
</feature>
<dbReference type="InterPro" id="IPR039261">
    <property type="entry name" value="FNR_nucleotide-bd"/>
</dbReference>
<dbReference type="Gene3D" id="2.10.240.10">
    <property type="entry name" value="Dihydroorotate dehydrogenase, electron transfer subunit"/>
    <property type="match status" value="1"/>
</dbReference>
<dbReference type="PANTHER" id="PTHR43513">
    <property type="entry name" value="DIHYDROOROTATE DEHYDROGENASE B (NAD(+)), ELECTRON TRANSFER SUBUNIT"/>
    <property type="match status" value="1"/>
</dbReference>
<evidence type="ECO:0000256" key="8">
    <source>
        <dbReference type="ARBA" id="ARBA00023004"/>
    </source>
</evidence>
<feature type="domain" description="FAD-binding FR-type" evidence="13">
    <location>
        <begin position="1"/>
        <end position="99"/>
    </location>
</feature>
<dbReference type="InterPro" id="IPR017938">
    <property type="entry name" value="Riboflavin_synthase-like_b-brl"/>
</dbReference>
<feature type="binding site" evidence="11">
    <location>
        <begin position="74"/>
        <end position="75"/>
    </location>
    <ligand>
        <name>FAD</name>
        <dbReference type="ChEBI" id="CHEBI:57692"/>
    </ligand>
</feature>
<dbReference type="PROSITE" id="PS51384">
    <property type="entry name" value="FAD_FR"/>
    <property type="match status" value="1"/>
</dbReference>
<evidence type="ECO:0000256" key="6">
    <source>
        <dbReference type="ARBA" id="ARBA00022827"/>
    </source>
</evidence>
<evidence type="ECO:0000256" key="1">
    <source>
        <dbReference type="ARBA" id="ARBA00006422"/>
    </source>
</evidence>
<dbReference type="Pfam" id="PF10418">
    <property type="entry name" value="DHODB_Fe-S_bind"/>
    <property type="match status" value="1"/>
</dbReference>
<dbReference type="GO" id="GO:0051537">
    <property type="term" value="F:2 iron, 2 sulfur cluster binding"/>
    <property type="evidence" value="ECO:0007669"/>
    <property type="project" value="UniProtKB-KW"/>
</dbReference>
<evidence type="ECO:0000256" key="4">
    <source>
        <dbReference type="ARBA" id="ARBA00022714"/>
    </source>
</evidence>
<dbReference type="GO" id="GO:0006221">
    <property type="term" value="P:pyrimidine nucleotide biosynthetic process"/>
    <property type="evidence" value="ECO:0007669"/>
    <property type="project" value="InterPro"/>
</dbReference>
<evidence type="ECO:0000256" key="3">
    <source>
        <dbReference type="ARBA" id="ARBA00022630"/>
    </source>
</evidence>
<evidence type="ECO:0000256" key="12">
    <source>
        <dbReference type="PIRSR" id="PIRSR006816-2"/>
    </source>
</evidence>
<dbReference type="RefSeq" id="WP_089861845.1">
    <property type="nucleotide sequence ID" value="NZ_FOTI01000024.1"/>
</dbReference>
<dbReference type="EMBL" id="FOTI01000024">
    <property type="protein sequence ID" value="SFL68024.1"/>
    <property type="molecule type" value="Genomic_DNA"/>
</dbReference>
<protein>
    <submittedName>
        <fullName evidence="14">Dihydroorotate oxidase B, electron transfer subunit</fullName>
    </submittedName>
</protein>
<dbReference type="Gene3D" id="3.40.50.80">
    <property type="entry name" value="Nucleotide-binding domain of ferredoxin-NADP reductase (FNR) module"/>
    <property type="match status" value="1"/>
</dbReference>
<comment type="cofactor">
    <cofactor evidence="10">
        <name>[2Fe-2S] cluster</name>
        <dbReference type="ChEBI" id="CHEBI:190135"/>
    </cofactor>
</comment>
<dbReference type="SUPFAM" id="SSF52343">
    <property type="entry name" value="Ferredoxin reductase-like, C-terminal NADP-linked domain"/>
    <property type="match status" value="1"/>
</dbReference>
<feature type="binding site" evidence="12">
    <location>
        <position position="226"/>
    </location>
    <ligand>
        <name>[2Fe-2S] cluster</name>
        <dbReference type="ChEBI" id="CHEBI:190135"/>
    </ligand>
</feature>
<dbReference type="InterPro" id="IPR050353">
    <property type="entry name" value="PyrK_electron_transfer"/>
</dbReference>
<keyword evidence="3 11" id="KW-0285">Flavoprotein</keyword>
<comment type="similarity">
    <text evidence="1">Belongs to the PyrK family.</text>
</comment>
<accession>A0A1I4JNG2</accession>
<dbReference type="PIRSF" id="PIRSF006816">
    <property type="entry name" value="Cyc3_hyd_g"/>
    <property type="match status" value="1"/>
</dbReference>
<evidence type="ECO:0000313" key="15">
    <source>
        <dbReference type="Proteomes" id="UP000199006"/>
    </source>
</evidence>
<organism evidence="14 15">
    <name type="scientific">Halanaerobium salsuginis</name>
    <dbReference type="NCBI Taxonomy" id="29563"/>
    <lineage>
        <taxon>Bacteria</taxon>
        <taxon>Bacillati</taxon>
        <taxon>Bacillota</taxon>
        <taxon>Clostridia</taxon>
        <taxon>Halanaerobiales</taxon>
        <taxon>Halanaerobiaceae</taxon>
        <taxon>Halanaerobium</taxon>
    </lineage>
</organism>
<name>A0A1I4JNG2_9FIRM</name>
<keyword evidence="7" id="KW-0249">Electron transport</keyword>
<dbReference type="InterPro" id="IPR019480">
    <property type="entry name" value="Dihydroorotate_DH_Fe-S-bd"/>
</dbReference>
<dbReference type="CDD" id="cd06218">
    <property type="entry name" value="DHOD_e_trans"/>
    <property type="match status" value="1"/>
</dbReference>
<gene>
    <name evidence="14" type="ORF">SAMN02983006_01754</name>
</gene>
<dbReference type="GO" id="GO:0046872">
    <property type="term" value="F:metal ion binding"/>
    <property type="evidence" value="ECO:0007669"/>
    <property type="project" value="UniProtKB-KW"/>
</dbReference>